<dbReference type="PRINTS" id="PR00080">
    <property type="entry name" value="SDRFAMILY"/>
</dbReference>
<accession>A0A7W7QVF3</accession>
<keyword evidence="4" id="KW-1185">Reference proteome</keyword>
<dbReference type="InterPro" id="IPR002347">
    <property type="entry name" value="SDR_fam"/>
</dbReference>
<evidence type="ECO:0000256" key="2">
    <source>
        <dbReference type="ARBA" id="ARBA00023002"/>
    </source>
</evidence>
<dbReference type="EMBL" id="JACHJP010000013">
    <property type="protein sequence ID" value="MBB4920485.1"/>
    <property type="molecule type" value="Genomic_DNA"/>
</dbReference>
<dbReference type="CDD" id="cd05233">
    <property type="entry name" value="SDR_c"/>
    <property type="match status" value="1"/>
</dbReference>
<dbReference type="Proteomes" id="UP000552644">
    <property type="component" value="Unassembled WGS sequence"/>
</dbReference>
<gene>
    <name evidence="3" type="ORF">FHS44_007634</name>
</gene>
<reference evidence="3 4" key="1">
    <citation type="submission" date="2020-08" db="EMBL/GenBank/DDBJ databases">
        <title>Genomic Encyclopedia of Type Strains, Phase III (KMG-III): the genomes of soil and plant-associated and newly described type strains.</title>
        <authorList>
            <person name="Whitman W."/>
        </authorList>
    </citation>
    <scope>NUCLEOTIDE SEQUENCE [LARGE SCALE GENOMIC DNA]</scope>
    <source>
        <strain evidence="3 4">CECT 8840</strain>
    </source>
</reference>
<dbReference type="GO" id="GO:0016491">
    <property type="term" value="F:oxidoreductase activity"/>
    <property type="evidence" value="ECO:0007669"/>
    <property type="project" value="UniProtKB-KW"/>
</dbReference>
<proteinExistence type="inferred from homology"/>
<evidence type="ECO:0000313" key="4">
    <source>
        <dbReference type="Proteomes" id="UP000552644"/>
    </source>
</evidence>
<dbReference type="InterPro" id="IPR050259">
    <property type="entry name" value="SDR"/>
</dbReference>
<dbReference type="Gene3D" id="3.40.50.720">
    <property type="entry name" value="NAD(P)-binding Rossmann-like Domain"/>
    <property type="match status" value="1"/>
</dbReference>
<dbReference type="InterPro" id="IPR036291">
    <property type="entry name" value="NAD(P)-bd_dom_sf"/>
</dbReference>
<dbReference type="PANTHER" id="PTHR42879:SF2">
    <property type="entry name" value="3-OXOACYL-[ACYL-CARRIER-PROTEIN] REDUCTASE FABG"/>
    <property type="match status" value="1"/>
</dbReference>
<dbReference type="InterPro" id="IPR020904">
    <property type="entry name" value="Sc_DH/Rdtase_CS"/>
</dbReference>
<dbReference type="Pfam" id="PF13561">
    <property type="entry name" value="adh_short_C2"/>
    <property type="match status" value="1"/>
</dbReference>
<evidence type="ECO:0000313" key="3">
    <source>
        <dbReference type="EMBL" id="MBB4920485.1"/>
    </source>
</evidence>
<dbReference type="GO" id="GO:0032787">
    <property type="term" value="P:monocarboxylic acid metabolic process"/>
    <property type="evidence" value="ECO:0007669"/>
    <property type="project" value="UniProtKB-ARBA"/>
</dbReference>
<comment type="similarity">
    <text evidence="1">Belongs to the short-chain dehydrogenases/reductases (SDR) family.</text>
</comment>
<dbReference type="RefSeq" id="WP_184724724.1">
    <property type="nucleotide sequence ID" value="NZ_JACHJP010000013.1"/>
</dbReference>
<sequence>MRLKGKVALVTGAGTGIGAAVTRRYVEEGARVVLTGRREALLTEVAAPLGDAAVAFAADATDAAQMRAAADLARERFGSLDIVVANAGGHGGSGVADTDDESWQLSLDANLNSCFVTCREALPSLIESQGSIVIVSSIAGLAAGPSVCGYVTTKHALVGLTKSLARDYGPQGVRVNCLCPGWVRTPMADHQMDELAARDAISRDEAYDLVTKDVPLRRPATSEEIADICLFLGSSESAIMTGSVVVADGGAMAVDLPTLAFG</sequence>
<dbReference type="PANTHER" id="PTHR42879">
    <property type="entry name" value="3-OXOACYL-(ACYL-CARRIER-PROTEIN) REDUCTASE"/>
    <property type="match status" value="1"/>
</dbReference>
<keyword evidence="2" id="KW-0560">Oxidoreductase</keyword>
<dbReference type="PRINTS" id="PR00081">
    <property type="entry name" value="GDHRDH"/>
</dbReference>
<dbReference type="FunFam" id="3.40.50.720:FF:000084">
    <property type="entry name" value="Short-chain dehydrogenase reductase"/>
    <property type="match status" value="1"/>
</dbReference>
<dbReference type="SUPFAM" id="SSF51735">
    <property type="entry name" value="NAD(P)-binding Rossmann-fold domains"/>
    <property type="match status" value="1"/>
</dbReference>
<dbReference type="AlphaFoldDB" id="A0A7W7QVF3"/>
<name>A0A7W7QVF3_9ACTN</name>
<protein>
    <submittedName>
        <fullName evidence="3">NAD(P)-dependent dehydrogenase (Short-subunit alcohol dehydrogenase family)</fullName>
    </submittedName>
</protein>
<dbReference type="PROSITE" id="PS00061">
    <property type="entry name" value="ADH_SHORT"/>
    <property type="match status" value="1"/>
</dbReference>
<evidence type="ECO:0000256" key="1">
    <source>
        <dbReference type="ARBA" id="ARBA00006484"/>
    </source>
</evidence>
<organism evidence="3 4">
    <name type="scientific">Streptosporangium saharense</name>
    <dbReference type="NCBI Taxonomy" id="1706840"/>
    <lineage>
        <taxon>Bacteria</taxon>
        <taxon>Bacillati</taxon>
        <taxon>Actinomycetota</taxon>
        <taxon>Actinomycetes</taxon>
        <taxon>Streptosporangiales</taxon>
        <taxon>Streptosporangiaceae</taxon>
        <taxon>Streptosporangium</taxon>
    </lineage>
</organism>
<comment type="caution">
    <text evidence="3">The sequence shown here is derived from an EMBL/GenBank/DDBJ whole genome shotgun (WGS) entry which is preliminary data.</text>
</comment>